<evidence type="ECO:0000313" key="1">
    <source>
        <dbReference type="EMBL" id="SHF40358.1"/>
    </source>
</evidence>
<gene>
    <name evidence="1" type="ORF">SAMN05444274_10593</name>
</gene>
<sequence>MKKDMKTKRVIWRSIGALMMGSLVLTSCVDDPEPIALNAATDVFVQKIVQNDVEKYSVAFWVYGNKDLDSVKVEGPNDESWKLEKTPSNSQLFSLYPEDEDYTETMPAEGEYVFTVKSTQADEAAITFKDKLGADELPAVTIETSVFKDSKQKTTWLEAEDADAYYVRLYDSSDKLVFTSSILSKVTEYAFGLADNGWADNNKKAEAGETYRIEVLAILYEDGATDSNRGYNVQFISIGSDEIVWGEGE</sequence>
<accession>A0A1M5BD37</accession>
<dbReference type="Proteomes" id="UP000184164">
    <property type="component" value="Unassembled WGS sequence"/>
</dbReference>
<reference evidence="1 2" key="1">
    <citation type="submission" date="2016-11" db="EMBL/GenBank/DDBJ databases">
        <authorList>
            <person name="Jaros S."/>
            <person name="Januszkiewicz K."/>
            <person name="Wedrychowicz H."/>
        </authorList>
    </citation>
    <scope>NUCLEOTIDE SEQUENCE [LARGE SCALE GENOMIC DNA]</scope>
    <source>
        <strain evidence="1 2">DSM 26910</strain>
    </source>
</reference>
<dbReference type="AlphaFoldDB" id="A0A1M5BD37"/>
<protein>
    <submittedName>
        <fullName evidence="1">Uncharacterized protein</fullName>
    </submittedName>
</protein>
<dbReference type="PROSITE" id="PS51257">
    <property type="entry name" value="PROKAR_LIPOPROTEIN"/>
    <property type="match status" value="1"/>
</dbReference>
<dbReference type="EMBL" id="FQUM01000005">
    <property type="protein sequence ID" value="SHF40358.1"/>
    <property type="molecule type" value="Genomic_DNA"/>
</dbReference>
<keyword evidence="2" id="KW-1185">Reference proteome</keyword>
<proteinExistence type="predicted"/>
<name>A0A1M5BD37_9BACT</name>
<evidence type="ECO:0000313" key="2">
    <source>
        <dbReference type="Proteomes" id="UP000184164"/>
    </source>
</evidence>
<organism evidence="1 2">
    <name type="scientific">Mariniphaga anaerophila</name>
    <dbReference type="NCBI Taxonomy" id="1484053"/>
    <lineage>
        <taxon>Bacteria</taxon>
        <taxon>Pseudomonadati</taxon>
        <taxon>Bacteroidota</taxon>
        <taxon>Bacteroidia</taxon>
        <taxon>Marinilabiliales</taxon>
        <taxon>Prolixibacteraceae</taxon>
        <taxon>Mariniphaga</taxon>
    </lineage>
</organism>